<feature type="transmembrane region" description="Helical" evidence="1">
    <location>
        <begin position="263"/>
        <end position="285"/>
    </location>
</feature>
<protein>
    <recommendedName>
        <fullName evidence="4">RING-type domain-containing protein</fullName>
    </recommendedName>
</protein>
<reference evidence="2" key="1">
    <citation type="submission" date="2022-09" db="EMBL/GenBank/DDBJ databases">
        <title>Actin cytoskeleton and complex cell architecture in an #Asgard archaeon.</title>
        <authorList>
            <person name="Ponce Toledo R.I."/>
            <person name="Schleper C."/>
            <person name="Rodrigues Oliveira T."/>
            <person name="Wollweber F."/>
            <person name="Xu J."/>
            <person name="Rittmann S."/>
            <person name="Klingl A."/>
            <person name="Pilhofer M."/>
        </authorList>
    </citation>
    <scope>NUCLEOTIDE SEQUENCE</scope>
    <source>
        <strain evidence="2">B-35</strain>
    </source>
</reference>
<dbReference type="Proteomes" id="UP001208689">
    <property type="component" value="Chromosome"/>
</dbReference>
<sequence>MIYFCLPSSLQEHILLIACLIQRYKLIPGRVCSFSRFLAVKYKFVSPKVFSWTSIYVYLITLDVALLSDLSISDESCFNEYIRKEDELLEGLGKIIESLLRIEKKVQTLQKHLYRDFIFCARAIPKSGLQLVSLDDSPKPFQKVKDKYKFLNCDDGIMNIQPDQQENQIHHCKKCNELTPHSLCENCSSWVCDYCAFGCSHCKKVICVDCLKVVLGEEYEVVGYPCTYCEGQGKIEKIQTRIYHHPCKNLFKKKFIQYRIEKLLVVLFWFVSVGIMGLFTYIFFILILPTEHLGPKIFAGIVIGLLDLEVIYFLPAVIKGKVTISFGASDE</sequence>
<keyword evidence="1" id="KW-0812">Transmembrane</keyword>
<organism evidence="2 3">
    <name type="scientific">Candidatus Lokiarchaeum ossiferum</name>
    <dbReference type="NCBI Taxonomy" id="2951803"/>
    <lineage>
        <taxon>Archaea</taxon>
        <taxon>Promethearchaeati</taxon>
        <taxon>Promethearchaeota</taxon>
        <taxon>Promethearchaeia</taxon>
        <taxon>Promethearchaeales</taxon>
        <taxon>Promethearchaeaceae</taxon>
        <taxon>Candidatus Lokiarchaeum</taxon>
    </lineage>
</organism>
<proteinExistence type="predicted"/>
<evidence type="ECO:0000256" key="1">
    <source>
        <dbReference type="SAM" id="Phobius"/>
    </source>
</evidence>
<gene>
    <name evidence="2" type="ORF">NEF87_001287</name>
</gene>
<keyword evidence="3" id="KW-1185">Reference proteome</keyword>
<evidence type="ECO:0000313" key="2">
    <source>
        <dbReference type="EMBL" id="UYP45002.1"/>
    </source>
</evidence>
<evidence type="ECO:0000313" key="3">
    <source>
        <dbReference type="Proteomes" id="UP001208689"/>
    </source>
</evidence>
<evidence type="ECO:0008006" key="4">
    <source>
        <dbReference type="Google" id="ProtNLM"/>
    </source>
</evidence>
<accession>A0ABY6HNC6</accession>
<keyword evidence="1" id="KW-1133">Transmembrane helix</keyword>
<name>A0ABY6HNC6_9ARCH</name>
<dbReference type="EMBL" id="CP104013">
    <property type="protein sequence ID" value="UYP45002.1"/>
    <property type="molecule type" value="Genomic_DNA"/>
</dbReference>
<feature type="transmembrane region" description="Helical" evidence="1">
    <location>
        <begin position="297"/>
        <end position="318"/>
    </location>
</feature>
<keyword evidence="1" id="KW-0472">Membrane</keyword>